<dbReference type="Pfam" id="PF13424">
    <property type="entry name" value="TPR_12"/>
    <property type="match status" value="2"/>
</dbReference>
<comment type="caution">
    <text evidence="2">The sequence shown here is derived from an EMBL/GenBank/DDBJ whole genome shotgun (WGS) entry which is preliminary data.</text>
</comment>
<keyword evidence="3" id="KW-1185">Reference proteome</keyword>
<dbReference type="PANTHER" id="PTHR47691">
    <property type="entry name" value="REGULATOR-RELATED"/>
    <property type="match status" value="1"/>
</dbReference>
<dbReference type="SUPFAM" id="SSF48452">
    <property type="entry name" value="TPR-like"/>
    <property type="match status" value="2"/>
</dbReference>
<evidence type="ECO:0000256" key="1">
    <source>
        <dbReference type="SAM" id="MobiDB-lite"/>
    </source>
</evidence>
<gene>
    <name evidence="2" type="ORF">GCM10022247_00740</name>
</gene>
<dbReference type="Proteomes" id="UP001501747">
    <property type="component" value="Unassembled WGS sequence"/>
</dbReference>
<feature type="compositionally biased region" description="Basic and acidic residues" evidence="1">
    <location>
        <begin position="49"/>
        <end position="61"/>
    </location>
</feature>
<dbReference type="EMBL" id="BAABAL010000002">
    <property type="protein sequence ID" value="GAA3986212.1"/>
    <property type="molecule type" value="Genomic_DNA"/>
</dbReference>
<evidence type="ECO:0000313" key="2">
    <source>
        <dbReference type="EMBL" id="GAA3986212.1"/>
    </source>
</evidence>
<dbReference type="InterPro" id="IPR011990">
    <property type="entry name" value="TPR-like_helical_dom_sf"/>
</dbReference>
<dbReference type="Gene3D" id="3.40.50.300">
    <property type="entry name" value="P-loop containing nucleotide triphosphate hydrolases"/>
    <property type="match status" value="1"/>
</dbReference>
<dbReference type="RefSeq" id="WP_344870365.1">
    <property type="nucleotide sequence ID" value="NZ_BAABAL010000002.1"/>
</dbReference>
<organism evidence="2 3">
    <name type="scientific">Allokutzneria multivorans</name>
    <dbReference type="NCBI Taxonomy" id="1142134"/>
    <lineage>
        <taxon>Bacteria</taxon>
        <taxon>Bacillati</taxon>
        <taxon>Actinomycetota</taxon>
        <taxon>Actinomycetes</taxon>
        <taxon>Pseudonocardiales</taxon>
        <taxon>Pseudonocardiaceae</taxon>
        <taxon>Allokutzneria</taxon>
    </lineage>
</organism>
<sequence length="812" mass="87812">MTKEEQGREKPGARWATTESELSGEADQVVQARDISGGIHFHGIGGERGGGERAGGERAGGERGAAVPRQLPSDVRGFVNRSADLERLDLILEAGTGSRLSPVCVIVGTAGVGKTSFAVHWAHQVLDRFPDGQLYVNLRGYDPGRPITPEQALERFLAALEVPRTAMPEDLEARAGVYRSRMAGRRMLVVLDNASSVGQVRPLLPGSPGCLVLVTSRGRLSGLVARDGARRLSLDMLEEAEAIALIRGLVGDYRPEDEHAEVAELAQLCARLPLALRIAAERAACRPRMPLRELIADLRDESALWDALTTGDDDEADAVRSVFAWSYRALPEQESRLFRLLGLHPGPDFGAEVAAELAEIPVSSARRQLDHLAGAHLLEQPSARRYQFHDLLRAYALDQVRLEEAHETRQAAVRRMLLWYLQRAGAMVRAVAPRTAPVPLVPDDVEPFSGHSEALDWYERERPNLLAAVRGAADAEFPEIAWQLAACLHRVYAKLNHFDDWRVTADIAVPAVRAGGSRTDEASILESVGKMHAQSGRLAEAIHVHSAALDIRRSEGDTAGEIASLNGIGIALLRSHRLTEARTHFGQALELAVRSANRAWEAIAANGLAYTFAELRDYGEAESMHDRAVAIHRELGDRGAEGDALHCASQIKRGAGEVAEALTAVETALGIAQEFGNQAWEAWWLVELGRVQIALGRADEAVDSFHRAAVSQRRIGDRGREAVALDATGEAYQLLGRHKEAMAFHGRAASALRELGDRWALAVALTNLAEAAAECGDPTANEHAREALAALSDFTDPAAAGLRARASALAGE</sequence>
<proteinExistence type="predicted"/>
<name>A0ABP7QPU9_9PSEU</name>
<dbReference type="InterPro" id="IPR027417">
    <property type="entry name" value="P-loop_NTPase"/>
</dbReference>
<dbReference type="SMART" id="SM00028">
    <property type="entry name" value="TPR"/>
    <property type="match status" value="6"/>
</dbReference>
<feature type="region of interest" description="Disordered" evidence="1">
    <location>
        <begin position="1"/>
        <end position="27"/>
    </location>
</feature>
<evidence type="ECO:0000313" key="3">
    <source>
        <dbReference type="Proteomes" id="UP001501747"/>
    </source>
</evidence>
<dbReference type="PANTHER" id="PTHR47691:SF3">
    <property type="entry name" value="HTH-TYPE TRANSCRIPTIONAL REGULATOR RV0890C-RELATED"/>
    <property type="match status" value="1"/>
</dbReference>
<reference evidence="3" key="1">
    <citation type="journal article" date="2019" name="Int. J. Syst. Evol. Microbiol.">
        <title>The Global Catalogue of Microorganisms (GCM) 10K type strain sequencing project: providing services to taxonomists for standard genome sequencing and annotation.</title>
        <authorList>
            <consortium name="The Broad Institute Genomics Platform"/>
            <consortium name="The Broad Institute Genome Sequencing Center for Infectious Disease"/>
            <person name="Wu L."/>
            <person name="Ma J."/>
        </authorList>
    </citation>
    <scope>NUCLEOTIDE SEQUENCE [LARGE SCALE GENOMIC DNA]</scope>
    <source>
        <strain evidence="3">JCM 17342</strain>
    </source>
</reference>
<dbReference type="SUPFAM" id="SSF52540">
    <property type="entry name" value="P-loop containing nucleoside triphosphate hydrolases"/>
    <property type="match status" value="1"/>
</dbReference>
<protein>
    <submittedName>
        <fullName evidence="2">Tetratricopeptide repeat protein</fullName>
    </submittedName>
</protein>
<dbReference type="Gene3D" id="1.25.40.10">
    <property type="entry name" value="Tetratricopeptide repeat domain"/>
    <property type="match status" value="2"/>
</dbReference>
<feature type="region of interest" description="Disordered" evidence="1">
    <location>
        <begin position="40"/>
        <end position="71"/>
    </location>
</feature>
<dbReference type="InterPro" id="IPR019734">
    <property type="entry name" value="TPR_rpt"/>
</dbReference>
<feature type="compositionally biased region" description="Basic and acidic residues" evidence="1">
    <location>
        <begin position="1"/>
        <end position="12"/>
    </location>
</feature>
<accession>A0ABP7QPU9</accession>
<dbReference type="PRINTS" id="PR00364">
    <property type="entry name" value="DISEASERSIST"/>
</dbReference>